<dbReference type="CDD" id="cd00133">
    <property type="entry name" value="PTS_IIB"/>
    <property type="match status" value="1"/>
</dbReference>
<name>A0A376H8T6_ENTGA</name>
<dbReference type="AlphaFoldDB" id="A0A376H8T6"/>
<dbReference type="PANTHER" id="PTHR30185">
    <property type="entry name" value="CRYPTIC BETA-GLUCOSIDE BGL OPERON ANTITERMINATOR"/>
    <property type="match status" value="1"/>
</dbReference>
<dbReference type="InterPro" id="IPR036388">
    <property type="entry name" value="WH-like_DNA-bd_sf"/>
</dbReference>
<sequence length="506" mass="58767">MERFHTFFGSGLKKDVELLRFLYLQKRFVPIEEISQTLGLDRRSVQKSFDSLTKQLANNQEEKNEILIAKHGSGYKFSGTKTDYKRLTSQLLASNPFFQLLKTLLLQNEINLIQFAANNFFSESTVRKRIYELENALTPLGFSLRKQKGMVRLIGNEARIRYFMVAFFWRTFSGLQWPFKGLSQKKCETIAQDFYQNNQIPFNKIELRMTTYILAVTILRFRKGQSLPTDSLEVAPFLAGEDLQLFRQLTDQNTPIFNRLAEELSEHFFLPENERRFCFLWLQSNLDRTFKESQLETYFSSNEVEKTPTAIQEVIASMTSHHERKTFPTSQKNLMLNTILNGILSIALFGKTDHTLAGYDTVQFLAEHFPELRMQSEKLLEQTSLYHDEPLNRKGLALHVATAWTQVVSPAAFQKQIRIKLETDLPLAVSLTIKKLIKMPFQGFYNIDIREHFDQEAYDLCLSTTPLTETFEKVPVLLINAQITLPDLLAIHQALEELTQQNRPHH</sequence>
<evidence type="ECO:0000259" key="3">
    <source>
        <dbReference type="Pfam" id="PF05043"/>
    </source>
</evidence>
<evidence type="ECO:0000256" key="1">
    <source>
        <dbReference type="ARBA" id="ARBA00023015"/>
    </source>
</evidence>
<dbReference type="OrthoDB" id="2194501at2"/>
<dbReference type="Pfam" id="PF05043">
    <property type="entry name" value="Mga"/>
    <property type="match status" value="1"/>
</dbReference>
<dbReference type="EMBL" id="UFYW01000001">
    <property type="protein sequence ID" value="STD84808.1"/>
    <property type="molecule type" value="Genomic_DNA"/>
</dbReference>
<dbReference type="PANTHER" id="PTHR30185:SF13">
    <property type="entry name" value="LICABCH OPERON REGULATOR-RELATED"/>
    <property type="match status" value="1"/>
</dbReference>
<evidence type="ECO:0000313" key="5">
    <source>
        <dbReference type="Proteomes" id="UP000254807"/>
    </source>
</evidence>
<keyword evidence="2" id="KW-0804">Transcription</keyword>
<dbReference type="RefSeq" id="WP_060813793.1">
    <property type="nucleotide sequence ID" value="NZ_JBHULA010000035.1"/>
</dbReference>
<gene>
    <name evidence="4" type="ORF">NCTC12360_03355</name>
</gene>
<dbReference type="InterPro" id="IPR050661">
    <property type="entry name" value="BglG_antiterminators"/>
</dbReference>
<keyword evidence="1" id="KW-0805">Transcription regulation</keyword>
<dbReference type="Proteomes" id="UP000254807">
    <property type="component" value="Unassembled WGS sequence"/>
</dbReference>
<protein>
    <submittedName>
        <fullName evidence="4">M protein trans-acting positive regulator</fullName>
    </submittedName>
</protein>
<feature type="domain" description="Mga helix-turn-helix" evidence="3">
    <location>
        <begin position="83"/>
        <end position="168"/>
    </location>
</feature>
<organism evidence="4 5">
    <name type="scientific">Enterococcus gallinarum</name>
    <dbReference type="NCBI Taxonomy" id="1353"/>
    <lineage>
        <taxon>Bacteria</taxon>
        <taxon>Bacillati</taxon>
        <taxon>Bacillota</taxon>
        <taxon>Bacilli</taxon>
        <taxon>Lactobacillales</taxon>
        <taxon>Enterococcaceae</taxon>
        <taxon>Enterococcus</taxon>
    </lineage>
</organism>
<reference evidence="4 5" key="1">
    <citation type="submission" date="2018-06" db="EMBL/GenBank/DDBJ databases">
        <authorList>
            <consortium name="Pathogen Informatics"/>
            <person name="Doyle S."/>
        </authorList>
    </citation>
    <scope>NUCLEOTIDE SEQUENCE [LARGE SCALE GENOMIC DNA]</scope>
    <source>
        <strain evidence="4 5">NCTC12360</strain>
    </source>
</reference>
<accession>A0A376H8T6</accession>
<dbReference type="Gene3D" id="1.10.10.10">
    <property type="entry name" value="Winged helix-like DNA-binding domain superfamily/Winged helix DNA-binding domain"/>
    <property type="match status" value="1"/>
</dbReference>
<keyword evidence="5" id="KW-1185">Reference proteome</keyword>
<evidence type="ECO:0000313" key="4">
    <source>
        <dbReference type="EMBL" id="STD84808.1"/>
    </source>
</evidence>
<dbReference type="InterPro" id="IPR007737">
    <property type="entry name" value="Mga_HTH"/>
</dbReference>
<proteinExistence type="predicted"/>
<evidence type="ECO:0000256" key="2">
    <source>
        <dbReference type="ARBA" id="ARBA00023163"/>
    </source>
</evidence>